<evidence type="ECO:0000256" key="4">
    <source>
        <dbReference type="ARBA" id="ARBA00022833"/>
    </source>
</evidence>
<organism evidence="9 10">
    <name type="scientific">Penicillium cataractarum</name>
    <dbReference type="NCBI Taxonomy" id="2100454"/>
    <lineage>
        <taxon>Eukaryota</taxon>
        <taxon>Fungi</taxon>
        <taxon>Dikarya</taxon>
        <taxon>Ascomycota</taxon>
        <taxon>Pezizomycotina</taxon>
        <taxon>Eurotiomycetes</taxon>
        <taxon>Eurotiomycetidae</taxon>
        <taxon>Eurotiales</taxon>
        <taxon>Aspergillaceae</taxon>
        <taxon>Penicillium</taxon>
    </lineage>
</organism>
<evidence type="ECO:0000256" key="2">
    <source>
        <dbReference type="ARBA" id="ARBA00012925"/>
    </source>
</evidence>
<dbReference type="InterPro" id="IPR036874">
    <property type="entry name" value="Carbonic_anhydrase_sf"/>
</dbReference>
<dbReference type="PANTHER" id="PTHR11002:SF76">
    <property type="entry name" value="CARBONIC ANHYDRASE"/>
    <property type="match status" value="1"/>
</dbReference>
<feature type="binding site" evidence="7">
    <location>
        <position position="108"/>
    </location>
    <ligand>
        <name>Zn(2+)</name>
        <dbReference type="ChEBI" id="CHEBI:29105"/>
    </ligand>
</feature>
<evidence type="ECO:0000256" key="6">
    <source>
        <dbReference type="ARBA" id="ARBA00048348"/>
    </source>
</evidence>
<dbReference type="OrthoDB" id="10248475at2759"/>
<evidence type="ECO:0000256" key="3">
    <source>
        <dbReference type="ARBA" id="ARBA00022723"/>
    </source>
</evidence>
<evidence type="ECO:0000256" key="7">
    <source>
        <dbReference type="PIRSR" id="PIRSR601765-1"/>
    </source>
</evidence>
<dbReference type="GeneID" id="81437226"/>
<comment type="catalytic activity">
    <reaction evidence="6 8">
        <text>hydrogencarbonate + H(+) = CO2 + H2O</text>
        <dbReference type="Rhea" id="RHEA:10748"/>
        <dbReference type="ChEBI" id="CHEBI:15377"/>
        <dbReference type="ChEBI" id="CHEBI:15378"/>
        <dbReference type="ChEBI" id="CHEBI:16526"/>
        <dbReference type="ChEBI" id="CHEBI:17544"/>
        <dbReference type="EC" id="4.2.1.1"/>
    </reaction>
</comment>
<comment type="cofactor">
    <cofactor evidence="7">
        <name>Zn(2+)</name>
        <dbReference type="ChEBI" id="CHEBI:29105"/>
    </cofactor>
    <text evidence="7">Binds 1 zinc ion per subunit.</text>
</comment>
<dbReference type="SUPFAM" id="SSF53056">
    <property type="entry name" value="beta-carbonic anhydrase, cab"/>
    <property type="match status" value="1"/>
</dbReference>
<protein>
    <recommendedName>
        <fullName evidence="2 8">Carbonic anhydrase</fullName>
        <ecNumber evidence="2 8">4.2.1.1</ecNumber>
    </recommendedName>
    <alternativeName>
        <fullName evidence="8">Carbonate dehydratase</fullName>
    </alternativeName>
</protein>
<accession>A0A9W9VED3</accession>
<dbReference type="Pfam" id="PF00484">
    <property type="entry name" value="Pro_CA"/>
    <property type="match status" value="1"/>
</dbReference>
<keyword evidence="10" id="KW-1185">Reference proteome</keyword>
<evidence type="ECO:0000256" key="5">
    <source>
        <dbReference type="ARBA" id="ARBA00023239"/>
    </source>
</evidence>
<comment type="caution">
    <text evidence="9">The sequence shown here is derived from an EMBL/GenBank/DDBJ whole genome shotgun (WGS) entry which is preliminary data.</text>
</comment>
<feature type="binding site" evidence="7">
    <location>
        <position position="52"/>
    </location>
    <ligand>
        <name>Zn(2+)</name>
        <dbReference type="ChEBI" id="CHEBI:29105"/>
    </ligand>
</feature>
<evidence type="ECO:0000256" key="8">
    <source>
        <dbReference type="RuleBase" id="RU003956"/>
    </source>
</evidence>
<evidence type="ECO:0000313" key="10">
    <source>
        <dbReference type="Proteomes" id="UP001147782"/>
    </source>
</evidence>
<feature type="binding site" evidence="7">
    <location>
        <position position="54"/>
    </location>
    <ligand>
        <name>Zn(2+)</name>
        <dbReference type="ChEBI" id="CHEBI:29105"/>
    </ligand>
</feature>
<sequence length="204" mass="22885">MPIRMFNDAATNPVPSETVDNQRSVNYATRTIGANFIPRPQQSEKQILWIGCSDSDCKETTILDFLPDEMLEHRNLGNMIIDGDLSCETSVKHAVVDLRVKHIVVCGHYGCGIVKATSRNGLPGPWLRKLDSLHAKHRHDIDRLPMIERDSAFVELNILEQLRSLRNISEVADATRRGHLDLHGIVYDPTIGRALSVNEATEEP</sequence>
<dbReference type="AlphaFoldDB" id="A0A9W9VED3"/>
<keyword evidence="5 8" id="KW-0456">Lyase</keyword>
<evidence type="ECO:0000313" key="9">
    <source>
        <dbReference type="EMBL" id="KAJ5377709.1"/>
    </source>
</evidence>
<dbReference type="GO" id="GO:0008270">
    <property type="term" value="F:zinc ion binding"/>
    <property type="evidence" value="ECO:0007669"/>
    <property type="project" value="UniProtKB-UniRule"/>
</dbReference>
<keyword evidence="3 7" id="KW-0479">Metal-binding</keyword>
<evidence type="ECO:0000256" key="1">
    <source>
        <dbReference type="ARBA" id="ARBA00006217"/>
    </source>
</evidence>
<name>A0A9W9VED3_9EURO</name>
<dbReference type="GO" id="GO:0004089">
    <property type="term" value="F:carbonate dehydratase activity"/>
    <property type="evidence" value="ECO:0007669"/>
    <property type="project" value="UniProtKB-UniRule"/>
</dbReference>
<dbReference type="EMBL" id="JAPZBS010000004">
    <property type="protein sequence ID" value="KAJ5377709.1"/>
    <property type="molecule type" value="Genomic_DNA"/>
</dbReference>
<dbReference type="GO" id="GO:0034599">
    <property type="term" value="P:cellular response to oxidative stress"/>
    <property type="evidence" value="ECO:0007669"/>
    <property type="project" value="TreeGrafter"/>
</dbReference>
<dbReference type="EC" id="4.2.1.1" evidence="2 8"/>
<feature type="binding site" evidence="7">
    <location>
        <position position="111"/>
    </location>
    <ligand>
        <name>Zn(2+)</name>
        <dbReference type="ChEBI" id="CHEBI:29105"/>
    </ligand>
</feature>
<reference evidence="9" key="2">
    <citation type="journal article" date="2023" name="IMA Fungus">
        <title>Comparative genomic study of the Penicillium genus elucidates a diverse pangenome and 15 lateral gene transfer events.</title>
        <authorList>
            <person name="Petersen C."/>
            <person name="Sorensen T."/>
            <person name="Nielsen M.R."/>
            <person name="Sondergaard T.E."/>
            <person name="Sorensen J.L."/>
            <person name="Fitzpatrick D.A."/>
            <person name="Frisvad J.C."/>
            <person name="Nielsen K.L."/>
        </authorList>
    </citation>
    <scope>NUCLEOTIDE SEQUENCE</scope>
    <source>
        <strain evidence="9">IBT 29864</strain>
    </source>
</reference>
<proteinExistence type="inferred from homology"/>
<dbReference type="GO" id="GO:0005737">
    <property type="term" value="C:cytoplasm"/>
    <property type="evidence" value="ECO:0007669"/>
    <property type="project" value="TreeGrafter"/>
</dbReference>
<comment type="function">
    <text evidence="8">Reversible hydration of carbon dioxide.</text>
</comment>
<dbReference type="RefSeq" id="XP_056556572.1">
    <property type="nucleotide sequence ID" value="XM_056698047.1"/>
</dbReference>
<dbReference type="InterPro" id="IPR001765">
    <property type="entry name" value="Carbonic_anhydrase"/>
</dbReference>
<reference evidence="9" key="1">
    <citation type="submission" date="2022-11" db="EMBL/GenBank/DDBJ databases">
        <authorList>
            <person name="Petersen C."/>
        </authorList>
    </citation>
    <scope>NUCLEOTIDE SEQUENCE</scope>
    <source>
        <strain evidence="9">IBT 29864</strain>
    </source>
</reference>
<gene>
    <name evidence="9" type="ORF">N7496_005118</name>
</gene>
<dbReference type="GO" id="GO:0071244">
    <property type="term" value="P:cellular response to carbon dioxide"/>
    <property type="evidence" value="ECO:0007669"/>
    <property type="project" value="TreeGrafter"/>
</dbReference>
<comment type="similarity">
    <text evidence="1 8">Belongs to the beta-class carbonic anhydrase family.</text>
</comment>
<dbReference type="PANTHER" id="PTHR11002">
    <property type="entry name" value="CARBONIC ANHYDRASE"/>
    <property type="match status" value="1"/>
</dbReference>
<dbReference type="Gene3D" id="3.40.1050.10">
    <property type="entry name" value="Carbonic anhydrase"/>
    <property type="match status" value="1"/>
</dbReference>
<dbReference type="Proteomes" id="UP001147782">
    <property type="component" value="Unassembled WGS sequence"/>
</dbReference>
<keyword evidence="4 7" id="KW-0862">Zinc</keyword>
<dbReference type="SMART" id="SM00947">
    <property type="entry name" value="Pro_CA"/>
    <property type="match status" value="1"/>
</dbReference>